<proteinExistence type="predicted"/>
<dbReference type="Proteomes" id="UP001065298">
    <property type="component" value="Chromosome 3"/>
</dbReference>
<evidence type="ECO:0000313" key="1">
    <source>
        <dbReference type="EMBL" id="KAI8674613.1"/>
    </source>
</evidence>
<dbReference type="EMBL" id="CM046505">
    <property type="protein sequence ID" value="KAI8674613.1"/>
    <property type="molecule type" value="Genomic_DNA"/>
</dbReference>
<accession>A0ACC0R349</accession>
<comment type="caution">
    <text evidence="1">The sequence shown here is derived from an EMBL/GenBank/DDBJ whole genome shotgun (WGS) entry which is preliminary data.</text>
</comment>
<evidence type="ECO:0000313" key="2">
    <source>
        <dbReference type="Proteomes" id="UP001065298"/>
    </source>
</evidence>
<name>A0ACC0R349_9HYPO</name>
<protein>
    <submittedName>
        <fullName evidence="1">Carboxymethylenebutenolidase</fullName>
    </submittedName>
</protein>
<reference evidence="1" key="1">
    <citation type="submission" date="2022-06" db="EMBL/GenBank/DDBJ databases">
        <title>Fusarium solani species complex genomes reveal bases of compartmentalisation and animal pathogenesis.</title>
        <authorList>
            <person name="Tsai I.J."/>
        </authorList>
    </citation>
    <scope>NUCLEOTIDE SEQUENCE</scope>
    <source>
        <strain evidence="1">Fu6.1</strain>
    </source>
</reference>
<keyword evidence="2" id="KW-1185">Reference proteome</keyword>
<sequence>MPTLKMDSKYAVLPFLPETRLRQFAPGLTILQPLSRRGMGPGLIVLVSDTGLAGSSALAIENGVPSPLMKWAEEGYTVVEITKTALARPDDAIGWALEELRSCKTVDIQDVVGLIAYNPELWNRVAPQLQLFPEIIGAAVYGNLHHGQSILVPASIPQIHHLAGKASALLQRAKDLTVYDYPSAKSFLFATPFQEEFSYASESISHTRNLSFLKQLMKGPYFDLEAIWDEHTYYEFDNRSVECTMGTMVQEPYVNHIPTMTGGIGRERLTAFYRDHFIFQNPADTSNELISRSVGIDRVIDEFIFKCTHETRIDWLLPGLGPTGRKLEIPFTAVVNIRGDRLYHEHIIWDQGTVLAQLGLMPEYLPYHYPPPDATKEEATKQPLEYRVPVAGLETAAKMRDKDAVESNQMILFKVREVSG</sequence>
<organism evidence="1 2">
    <name type="scientific">Fusarium keratoplasticum</name>
    <dbReference type="NCBI Taxonomy" id="1328300"/>
    <lineage>
        <taxon>Eukaryota</taxon>
        <taxon>Fungi</taxon>
        <taxon>Dikarya</taxon>
        <taxon>Ascomycota</taxon>
        <taxon>Pezizomycotina</taxon>
        <taxon>Sordariomycetes</taxon>
        <taxon>Hypocreomycetidae</taxon>
        <taxon>Hypocreales</taxon>
        <taxon>Nectriaceae</taxon>
        <taxon>Fusarium</taxon>
        <taxon>Fusarium solani species complex</taxon>
    </lineage>
</organism>
<gene>
    <name evidence="1" type="ORF">NCS57_00359900</name>
</gene>